<dbReference type="PANTHER" id="PTHR37313">
    <property type="entry name" value="UPF0749 PROTEIN RV1825"/>
    <property type="match status" value="1"/>
</dbReference>
<evidence type="ECO:0000256" key="1">
    <source>
        <dbReference type="ARBA" id="ARBA00009108"/>
    </source>
</evidence>
<dbReference type="Pfam" id="PF05949">
    <property type="entry name" value="DUF881"/>
    <property type="match status" value="1"/>
</dbReference>
<dbReference type="Proteomes" id="UP001285636">
    <property type="component" value="Unassembled WGS sequence"/>
</dbReference>
<dbReference type="Gene3D" id="3.30.70.1880">
    <property type="entry name" value="Protein of unknown function DUF881"/>
    <property type="match status" value="1"/>
</dbReference>
<feature type="coiled-coil region" evidence="2">
    <location>
        <begin position="48"/>
        <end position="89"/>
    </location>
</feature>
<dbReference type="PANTHER" id="PTHR37313:SF2">
    <property type="entry name" value="UPF0749 PROTEIN YLXX"/>
    <property type="match status" value="1"/>
</dbReference>
<proteinExistence type="inferred from homology"/>
<dbReference type="RefSeq" id="WP_012959484.1">
    <property type="nucleotide sequence ID" value="NZ_CP144224.1"/>
</dbReference>
<evidence type="ECO:0000313" key="3">
    <source>
        <dbReference type="EMBL" id="MDV2885368.1"/>
    </source>
</evidence>
<organism evidence="3 4">
    <name type="scientific">Alkalihalophilus pseudofirmus</name>
    <name type="common">Bacillus pseudofirmus</name>
    <dbReference type="NCBI Taxonomy" id="79885"/>
    <lineage>
        <taxon>Bacteria</taxon>
        <taxon>Bacillati</taxon>
        <taxon>Bacillota</taxon>
        <taxon>Bacilli</taxon>
        <taxon>Bacillales</taxon>
        <taxon>Bacillaceae</taxon>
        <taxon>Alkalihalophilus</taxon>
    </lineage>
</organism>
<protein>
    <submittedName>
        <fullName evidence="3">DUF881 domain-containing protein</fullName>
    </submittedName>
</protein>
<evidence type="ECO:0000313" key="4">
    <source>
        <dbReference type="Proteomes" id="UP001285636"/>
    </source>
</evidence>
<gene>
    <name evidence="3" type="ORF">RYX45_09240</name>
</gene>
<dbReference type="InterPro" id="IPR010273">
    <property type="entry name" value="DUF881"/>
</dbReference>
<sequence>MKLKVKGKHVILSFVLLVTGFILALSYELTNERQAELTPGYERQWRHEDELRNQISNLQERNQELQEELREYQTEVRLLEDDIASESAEQELRTTNLIEDLDRLRKVVGNVPVKGPGLEVSLEDASYVPEGSNPNDYIVHEIHVQKVVHELFVAGAEAIAINGHRISHKSYIQCAGPVIIIDGNTSYAPFVVTAIGDGEKFEQAISLVGGVKDQLLNDGISIRIQQQGLIELDPYLTEGG</sequence>
<name>A0AAJ2NN24_ALKPS</name>
<evidence type="ECO:0000256" key="2">
    <source>
        <dbReference type="SAM" id="Coils"/>
    </source>
</evidence>
<accession>A0AAJ2NN24</accession>
<keyword evidence="2" id="KW-0175">Coiled coil</keyword>
<dbReference type="EMBL" id="JAWJAY010000001">
    <property type="protein sequence ID" value="MDV2885368.1"/>
    <property type="molecule type" value="Genomic_DNA"/>
</dbReference>
<dbReference type="CDD" id="cd14686">
    <property type="entry name" value="bZIP"/>
    <property type="match status" value="1"/>
</dbReference>
<comment type="similarity">
    <text evidence="1">Belongs to the UPF0749 family.</text>
</comment>
<comment type="caution">
    <text evidence="3">The sequence shown here is derived from an EMBL/GenBank/DDBJ whole genome shotgun (WGS) entry which is preliminary data.</text>
</comment>
<dbReference type="AlphaFoldDB" id="A0AAJ2NN24"/>
<reference evidence="3" key="1">
    <citation type="submission" date="2023-10" db="EMBL/GenBank/DDBJ databases">
        <title>Screening of Alkalihalophilus pseudofirmusBZ-TG-HK211 and Its Alleviation of Salt Stress on Rapeseed Growth.</title>
        <authorList>
            <person name="Zhao B."/>
            <person name="Guo T."/>
        </authorList>
    </citation>
    <scope>NUCLEOTIDE SEQUENCE</scope>
    <source>
        <strain evidence="3">BZ-TG-HK211</strain>
    </source>
</reference>